<keyword evidence="3" id="KW-1185">Reference proteome</keyword>
<evidence type="ECO:0000313" key="3">
    <source>
        <dbReference type="Proteomes" id="UP001152836"/>
    </source>
</evidence>
<evidence type="ECO:0000313" key="2">
    <source>
        <dbReference type="EMBL" id="CAH6829698.1"/>
    </source>
</evidence>
<reference evidence="2" key="1">
    <citation type="submission" date="2022-06" db="EMBL/GenBank/DDBJ databases">
        <authorList>
            <person name="Andreotti S."/>
            <person name="Wyler E."/>
        </authorList>
    </citation>
    <scope>NUCLEOTIDE SEQUENCE</scope>
</reference>
<dbReference type="AlphaFoldDB" id="A0AAU9ZRS0"/>
<name>A0AAU9ZRS0_PHORO</name>
<proteinExistence type="predicted"/>
<comment type="caution">
    <text evidence="2">The sequence shown here is derived from an EMBL/GenBank/DDBJ whole genome shotgun (WGS) entry which is preliminary data.</text>
</comment>
<accession>A0AAU9ZRS0</accession>
<dbReference type="Proteomes" id="UP001152836">
    <property type="component" value="Unassembled WGS sequence"/>
</dbReference>
<protein>
    <submittedName>
        <fullName evidence="2">1700129C05Rik protein</fullName>
    </submittedName>
</protein>
<sequence length="233" mass="25846">MRRKHPRILGSLRNPLPPQAPQPSVNPASIRLFPSQPSTPQPAFHTNSLSVFYPTSFPPLKNTAYFPTFMITLPSSSCVDKLSSKHPALFEPSSYLSTLMTTSPKSSPLESCLVSLSHQEAGYPQSDWHILRELKNSPNTDPGIGGDRWNPTPLVPEKQHPETQTRNYEVEDTQVLLKLGDFTHLSCLWSNNGFGIEKRKGKIKAFPISKSGNSDPHTTSPFTDDAHLVCRCA</sequence>
<feature type="region of interest" description="Disordered" evidence="1">
    <location>
        <begin position="1"/>
        <end position="29"/>
    </location>
</feature>
<evidence type="ECO:0000256" key="1">
    <source>
        <dbReference type="SAM" id="MobiDB-lite"/>
    </source>
</evidence>
<gene>
    <name evidence="2" type="primary">1700129C05Rik</name>
    <name evidence="2" type="ORF">PHOROB_LOCUS11290</name>
</gene>
<dbReference type="EMBL" id="CALSGD010001495">
    <property type="protein sequence ID" value="CAH6829698.1"/>
    <property type="molecule type" value="Genomic_DNA"/>
</dbReference>
<organism evidence="2 3">
    <name type="scientific">Phodopus roborovskii</name>
    <name type="common">Roborovski's desert hamster</name>
    <name type="synonym">Cricetulus roborovskii</name>
    <dbReference type="NCBI Taxonomy" id="109678"/>
    <lineage>
        <taxon>Eukaryota</taxon>
        <taxon>Metazoa</taxon>
        <taxon>Chordata</taxon>
        <taxon>Craniata</taxon>
        <taxon>Vertebrata</taxon>
        <taxon>Euteleostomi</taxon>
        <taxon>Mammalia</taxon>
        <taxon>Eutheria</taxon>
        <taxon>Euarchontoglires</taxon>
        <taxon>Glires</taxon>
        <taxon>Rodentia</taxon>
        <taxon>Myomorpha</taxon>
        <taxon>Muroidea</taxon>
        <taxon>Cricetidae</taxon>
        <taxon>Cricetinae</taxon>
        <taxon>Phodopus</taxon>
    </lineage>
</organism>